<dbReference type="SUPFAM" id="SSF81301">
    <property type="entry name" value="Nucleotidyltransferase"/>
    <property type="match status" value="1"/>
</dbReference>
<feature type="binding site" evidence="12">
    <location>
        <position position="137"/>
    </location>
    <ligand>
        <name>ATP</name>
        <dbReference type="ChEBI" id="CHEBI:30616"/>
    </ligand>
</feature>
<dbReference type="PROSITE" id="PS51831">
    <property type="entry name" value="HD"/>
    <property type="match status" value="1"/>
</dbReference>
<evidence type="ECO:0000256" key="8">
    <source>
        <dbReference type="ARBA" id="ARBA00022801"/>
    </source>
</evidence>
<evidence type="ECO:0000256" key="11">
    <source>
        <dbReference type="ARBA" id="ARBA00022884"/>
    </source>
</evidence>
<feature type="binding site" evidence="12">
    <location>
        <position position="8"/>
    </location>
    <ligand>
        <name>ATP</name>
        <dbReference type="ChEBI" id="CHEBI:30616"/>
    </ligand>
</feature>
<feature type="binding site" evidence="12">
    <location>
        <position position="23"/>
    </location>
    <ligand>
        <name>Mg(2+)</name>
        <dbReference type="ChEBI" id="CHEBI:18420"/>
    </ligand>
</feature>
<keyword evidence="7 12" id="KW-0692">RNA repair</keyword>
<comment type="catalytic activity">
    <reaction evidence="12">
        <text>a tRNA precursor + 2 CTP + ATP = a tRNA with a 3' CCA end + 3 diphosphate</text>
        <dbReference type="Rhea" id="RHEA:14433"/>
        <dbReference type="Rhea" id="RHEA-COMP:10465"/>
        <dbReference type="Rhea" id="RHEA-COMP:10468"/>
        <dbReference type="ChEBI" id="CHEBI:30616"/>
        <dbReference type="ChEBI" id="CHEBI:33019"/>
        <dbReference type="ChEBI" id="CHEBI:37563"/>
        <dbReference type="ChEBI" id="CHEBI:74896"/>
        <dbReference type="ChEBI" id="CHEBI:83071"/>
        <dbReference type="EC" id="2.7.7.72"/>
    </reaction>
</comment>
<keyword evidence="1 12" id="KW-0533">Nickel</keyword>
<dbReference type="NCBIfam" id="NF008137">
    <property type="entry name" value="PRK10885.1"/>
    <property type="match status" value="1"/>
</dbReference>
<name>A0A090AJX3_9GAMM</name>
<evidence type="ECO:0000256" key="6">
    <source>
        <dbReference type="ARBA" id="ARBA00022741"/>
    </source>
</evidence>
<feature type="domain" description="HD" evidence="13">
    <location>
        <begin position="225"/>
        <end position="326"/>
    </location>
</feature>
<dbReference type="InterPro" id="IPR003607">
    <property type="entry name" value="HD/PDEase_dom"/>
</dbReference>
<dbReference type="GO" id="GO:0004810">
    <property type="term" value="F:CCA tRNA nucleotidyltransferase activity"/>
    <property type="evidence" value="ECO:0007669"/>
    <property type="project" value="UniProtKB-UniRule"/>
</dbReference>
<keyword evidence="15" id="KW-1185">Reference proteome</keyword>
<feature type="binding site" evidence="12">
    <location>
        <position position="8"/>
    </location>
    <ligand>
        <name>CTP</name>
        <dbReference type="ChEBI" id="CHEBI:37563"/>
    </ligand>
</feature>
<evidence type="ECO:0000256" key="10">
    <source>
        <dbReference type="ARBA" id="ARBA00022842"/>
    </source>
</evidence>
<dbReference type="PANTHER" id="PTHR47545:SF1">
    <property type="entry name" value="MULTIFUNCTIONAL CCA PROTEIN"/>
    <property type="match status" value="1"/>
</dbReference>
<feature type="binding site" evidence="12">
    <location>
        <position position="91"/>
    </location>
    <ligand>
        <name>CTP</name>
        <dbReference type="ChEBI" id="CHEBI:37563"/>
    </ligand>
</feature>
<evidence type="ECO:0000256" key="3">
    <source>
        <dbReference type="ARBA" id="ARBA00022694"/>
    </source>
</evidence>
<sequence>MKIYQVGGMVRDKLLGYPSQDQDWVVVGVTPEEMLALGYTQVGRDFPVFLHPTTHEAYALARTERKTKPGYTGFTVYAAPDVTLEEDLQRRDLTINAMAEDPDGHLIDPFNGLADLRAGILRHVSPAFVEDPVRILRVARFAARFGFQVAAATVALMVEMVNNGEVDALVPERVWQETVRALGEPQPQQFFTVLRNCGALARIFPEIDRLFGVPQPPQYHPEIDTGAHVMLCLQQARQMTDDTQVIFAVLTHDLGKGTTPSEEWPKHIDHEQRGAELIELLCQRYRVPHQYHDLAVLVARYHTRCHRVTELRTATLLDTLHHLDAFRRPQRLEQFLLACEADFRGRLGYAEQPYPQADYFRRAFAVASQVEVATLLAEGFKGIKIKEELQRRRLHALNQLKNLSTNSSLTSIS</sequence>
<dbReference type="HAMAP" id="MF_01261">
    <property type="entry name" value="CCA_bact_type1"/>
    <property type="match status" value="1"/>
</dbReference>
<protein>
    <recommendedName>
        <fullName evidence="12">Multifunctional CCA protein</fullName>
    </recommendedName>
    <domain>
        <recommendedName>
            <fullName evidence="12">CCA-adding enzyme</fullName>
            <ecNumber evidence="12">2.7.7.72</ecNumber>
        </recommendedName>
        <alternativeName>
            <fullName evidence="12">CCA tRNA nucleotidyltransferase</fullName>
        </alternativeName>
        <alternativeName>
            <fullName evidence="12">tRNA CCA-pyrophosphorylase</fullName>
        </alternativeName>
        <alternativeName>
            <fullName evidence="12">tRNA adenylyl-/cytidylyl-transferase</fullName>
        </alternativeName>
        <alternativeName>
            <fullName evidence="12">tRNA nucleotidyltransferase</fullName>
        </alternativeName>
        <alternativeName>
            <fullName evidence="12">tRNA-NT</fullName>
        </alternativeName>
    </domain>
    <domain>
        <recommendedName>
            <fullName evidence="12">2'-nucleotidase</fullName>
            <ecNumber evidence="12">3.1.3.-</ecNumber>
        </recommendedName>
    </domain>
    <domain>
        <recommendedName>
            <fullName evidence="12">2',3'-cyclic phosphodiesterase</fullName>
            <ecNumber evidence="12">3.1.4.-</ecNumber>
        </recommendedName>
    </domain>
    <domain>
        <recommendedName>
            <fullName evidence="12">Phosphatase</fullName>
        </recommendedName>
    </domain>
</protein>
<comment type="catalytic activity">
    <reaction evidence="12">
        <text>a tRNA with a 3' CCA end + 2 CTP + ATP = a tRNA with a 3' CCACCA end + 3 diphosphate</text>
        <dbReference type="Rhea" id="RHEA:76235"/>
        <dbReference type="Rhea" id="RHEA-COMP:10468"/>
        <dbReference type="Rhea" id="RHEA-COMP:18655"/>
        <dbReference type="ChEBI" id="CHEBI:30616"/>
        <dbReference type="ChEBI" id="CHEBI:33019"/>
        <dbReference type="ChEBI" id="CHEBI:37563"/>
        <dbReference type="ChEBI" id="CHEBI:83071"/>
        <dbReference type="ChEBI" id="CHEBI:195187"/>
    </reaction>
</comment>
<evidence type="ECO:0000313" key="14">
    <source>
        <dbReference type="EMBL" id="BAP55872.1"/>
    </source>
</evidence>
<evidence type="ECO:0000256" key="5">
    <source>
        <dbReference type="ARBA" id="ARBA00022723"/>
    </source>
</evidence>
<dbReference type="CDD" id="cd05398">
    <property type="entry name" value="NT_ClassII-CCAase"/>
    <property type="match status" value="1"/>
</dbReference>
<comment type="function">
    <text evidence="12">Catalyzes the addition and repair of the essential 3'-terminal CCA sequence in tRNAs without using a nucleic acid template. Adds these three nucleotides in the order of C, C, and A to the tRNA nucleotide-73, using CTP and ATP as substrates and producing inorganic pyrophosphate. tRNA 3'-terminal CCA addition is required both for tRNA processing and repair. Also involved in tRNA surveillance by mediating tandem CCA addition to generate a CCACCA at the 3' terminus of unstable tRNAs. While stable tRNAs receive only 3'-terminal CCA, unstable tRNAs are marked with CCACCA and rapidly degraded.</text>
</comment>
<keyword evidence="3 12" id="KW-0819">tRNA processing</keyword>
<dbReference type="KEGG" id="tig:THII_1575"/>
<dbReference type="InterPro" id="IPR043519">
    <property type="entry name" value="NT_sf"/>
</dbReference>
<dbReference type="HAMAP" id="MF_01262">
    <property type="entry name" value="CCA_bact_type2"/>
    <property type="match status" value="1"/>
</dbReference>
<keyword evidence="2 12" id="KW-0808">Transferase</keyword>
<evidence type="ECO:0000256" key="7">
    <source>
        <dbReference type="ARBA" id="ARBA00022800"/>
    </source>
</evidence>
<dbReference type="GO" id="GO:0001680">
    <property type="term" value="P:tRNA 3'-terminal CCA addition"/>
    <property type="evidence" value="ECO:0007669"/>
    <property type="project" value="UniProtKB-UniRule"/>
</dbReference>
<dbReference type="SUPFAM" id="SSF81891">
    <property type="entry name" value="Poly A polymerase C-terminal region-like"/>
    <property type="match status" value="1"/>
</dbReference>
<dbReference type="PANTHER" id="PTHR47545">
    <property type="entry name" value="MULTIFUNCTIONAL CCA PROTEIN"/>
    <property type="match status" value="1"/>
</dbReference>
<comment type="similarity">
    <text evidence="12">Belongs to the tRNA nucleotidyltransferase/poly(A) polymerase family. Bacterial CCA-adding enzyme type 1 subfamily.</text>
</comment>
<dbReference type="EC" id="3.1.3.-" evidence="12"/>
<keyword evidence="12" id="KW-0511">Multifunctional enzyme</keyword>
<dbReference type="InterPro" id="IPR050124">
    <property type="entry name" value="tRNA_CCA-adding_enzyme"/>
</dbReference>
<dbReference type="GO" id="GO:0016791">
    <property type="term" value="F:phosphatase activity"/>
    <property type="evidence" value="ECO:0007669"/>
    <property type="project" value="UniProtKB-UniRule"/>
</dbReference>
<evidence type="ECO:0000256" key="2">
    <source>
        <dbReference type="ARBA" id="ARBA00022679"/>
    </source>
</evidence>
<dbReference type="EMBL" id="AP014633">
    <property type="protein sequence ID" value="BAP55872.1"/>
    <property type="molecule type" value="Genomic_DNA"/>
</dbReference>
<evidence type="ECO:0000313" key="15">
    <source>
        <dbReference type="Proteomes" id="UP000031623"/>
    </source>
</evidence>
<feature type="binding site" evidence="12">
    <location>
        <position position="21"/>
    </location>
    <ligand>
        <name>Mg(2+)</name>
        <dbReference type="ChEBI" id="CHEBI:18420"/>
    </ligand>
</feature>
<dbReference type="Gene3D" id="3.30.460.10">
    <property type="entry name" value="Beta Polymerase, domain 2"/>
    <property type="match status" value="1"/>
</dbReference>
<comment type="miscellaneous">
    <text evidence="12">A single active site specifically recognizes both ATP and CTP and is responsible for their addition.</text>
</comment>
<dbReference type="InterPro" id="IPR012006">
    <property type="entry name" value="CCA_bact"/>
</dbReference>
<comment type="subunit">
    <text evidence="12">Monomer. Can also form homodimers and oligomers.</text>
</comment>
<feature type="binding site" evidence="12">
    <location>
        <position position="11"/>
    </location>
    <ligand>
        <name>CTP</name>
        <dbReference type="ChEBI" id="CHEBI:37563"/>
    </ligand>
</feature>
<dbReference type="GO" id="GO:0000049">
    <property type="term" value="F:tRNA binding"/>
    <property type="evidence" value="ECO:0007669"/>
    <property type="project" value="UniProtKB-UniRule"/>
</dbReference>
<dbReference type="InterPro" id="IPR002646">
    <property type="entry name" value="PolA_pol_head_dom"/>
</dbReference>
<evidence type="ECO:0000259" key="13">
    <source>
        <dbReference type="PROSITE" id="PS51831"/>
    </source>
</evidence>
<dbReference type="Pfam" id="PF01743">
    <property type="entry name" value="PolyA_pol"/>
    <property type="match status" value="1"/>
</dbReference>
<evidence type="ECO:0000256" key="9">
    <source>
        <dbReference type="ARBA" id="ARBA00022840"/>
    </source>
</evidence>
<dbReference type="EC" id="3.1.4.-" evidence="12"/>
<dbReference type="AlphaFoldDB" id="A0A090AJX3"/>
<dbReference type="STRING" id="40754.THII_1575"/>
<organism evidence="14 15">
    <name type="scientific">Thioploca ingrica</name>
    <dbReference type="NCBI Taxonomy" id="40754"/>
    <lineage>
        <taxon>Bacteria</taxon>
        <taxon>Pseudomonadati</taxon>
        <taxon>Pseudomonadota</taxon>
        <taxon>Gammaproteobacteria</taxon>
        <taxon>Thiotrichales</taxon>
        <taxon>Thiotrichaceae</taxon>
        <taxon>Thioploca</taxon>
    </lineage>
</organism>
<dbReference type="PIRSF" id="PIRSF000813">
    <property type="entry name" value="CCA_bact"/>
    <property type="match status" value="1"/>
</dbReference>
<feature type="binding site" evidence="12">
    <location>
        <position position="140"/>
    </location>
    <ligand>
        <name>CTP</name>
        <dbReference type="ChEBI" id="CHEBI:37563"/>
    </ligand>
</feature>
<dbReference type="Gene3D" id="1.10.3090.10">
    <property type="entry name" value="cca-adding enzyme, domain 2"/>
    <property type="match status" value="1"/>
</dbReference>
<dbReference type="InterPro" id="IPR006674">
    <property type="entry name" value="HD_domain"/>
</dbReference>
<keyword evidence="10 12" id="KW-0460">Magnesium</keyword>
<keyword evidence="11 12" id="KW-0694">RNA-binding</keyword>
<feature type="binding site" evidence="12">
    <location>
        <position position="137"/>
    </location>
    <ligand>
        <name>CTP</name>
        <dbReference type="ChEBI" id="CHEBI:37563"/>
    </ligand>
</feature>
<dbReference type="GO" id="GO:0005524">
    <property type="term" value="F:ATP binding"/>
    <property type="evidence" value="ECO:0007669"/>
    <property type="project" value="UniProtKB-UniRule"/>
</dbReference>
<dbReference type="GO" id="GO:0042245">
    <property type="term" value="P:RNA repair"/>
    <property type="evidence" value="ECO:0007669"/>
    <property type="project" value="UniProtKB-KW"/>
</dbReference>
<keyword evidence="6 12" id="KW-0547">Nucleotide-binding</keyword>
<evidence type="ECO:0000256" key="4">
    <source>
        <dbReference type="ARBA" id="ARBA00022695"/>
    </source>
</evidence>
<proteinExistence type="inferred from homology"/>
<feature type="binding site" evidence="12">
    <location>
        <position position="91"/>
    </location>
    <ligand>
        <name>ATP</name>
        <dbReference type="ChEBI" id="CHEBI:30616"/>
    </ligand>
</feature>
<dbReference type="OrthoDB" id="9805698at2"/>
<dbReference type="Pfam" id="PF12627">
    <property type="entry name" value="PolyA_pol_RNAbd"/>
    <property type="match status" value="1"/>
</dbReference>
<feature type="binding site" evidence="12">
    <location>
        <position position="140"/>
    </location>
    <ligand>
        <name>ATP</name>
        <dbReference type="ChEBI" id="CHEBI:30616"/>
    </ligand>
</feature>
<keyword evidence="5 12" id="KW-0479">Metal-binding</keyword>
<gene>
    <name evidence="12" type="primary">cca</name>
    <name evidence="14" type="ORF">THII_1575</name>
</gene>
<dbReference type="HOGENOM" id="CLU_015961_1_1_6"/>
<comment type="cofactor">
    <cofactor evidence="12">
        <name>Ni(2+)</name>
        <dbReference type="ChEBI" id="CHEBI:49786"/>
    </cofactor>
    <text evidence="12">Nickel for phosphatase activity.</text>
</comment>
<keyword evidence="4 12" id="KW-0548">Nucleotidyltransferase</keyword>
<dbReference type="GO" id="GO:0160016">
    <property type="term" value="F:CCACCA tRNA nucleotidyltransferase activity"/>
    <property type="evidence" value="ECO:0007669"/>
    <property type="project" value="RHEA"/>
</dbReference>
<comment type="domain">
    <text evidence="12">Comprises two domains: an N-terminal domain containing the nucleotidyltransferase activity and a C-terminal HD domain associated with both phosphodiesterase and phosphatase activities.</text>
</comment>
<dbReference type="Pfam" id="PF01966">
    <property type="entry name" value="HD"/>
    <property type="match status" value="1"/>
</dbReference>
<dbReference type="GO" id="GO:0004112">
    <property type="term" value="F:cyclic-nucleotide phosphodiesterase activity"/>
    <property type="evidence" value="ECO:0007669"/>
    <property type="project" value="UniProtKB-UniRule"/>
</dbReference>
<reference evidence="14" key="1">
    <citation type="journal article" date="2014" name="ISME J.">
        <title>Ecophysiology of Thioploca ingrica as revealed by the complete genome sequence supplemented with proteomic evidence.</title>
        <authorList>
            <person name="Kojima H."/>
            <person name="Ogura Y."/>
            <person name="Yamamoto N."/>
            <person name="Togashi T."/>
            <person name="Mori H."/>
            <person name="Watanabe T."/>
            <person name="Nemoto F."/>
            <person name="Kurokawa K."/>
            <person name="Hayashi T."/>
            <person name="Fukui M."/>
        </authorList>
    </citation>
    <scope>NUCLEOTIDE SEQUENCE [LARGE SCALE GENOMIC DNA]</scope>
</reference>
<feature type="binding site" evidence="12">
    <location>
        <position position="11"/>
    </location>
    <ligand>
        <name>ATP</name>
        <dbReference type="ChEBI" id="CHEBI:30616"/>
    </ligand>
</feature>
<accession>A0A090AJX3</accession>
<dbReference type="EC" id="2.7.7.72" evidence="12"/>
<dbReference type="InterPro" id="IPR032828">
    <property type="entry name" value="PolyA_RNA-bd"/>
</dbReference>
<dbReference type="CDD" id="cd00077">
    <property type="entry name" value="HDc"/>
    <property type="match status" value="1"/>
</dbReference>
<keyword evidence="9 12" id="KW-0067">ATP-binding</keyword>
<keyword evidence="8 12" id="KW-0378">Hydrolase</keyword>
<comment type="cofactor">
    <cofactor evidence="12">
        <name>Mg(2+)</name>
        <dbReference type="ChEBI" id="CHEBI:18420"/>
    </cofactor>
    <text evidence="12">Magnesium is required for nucleotidyltransferase activity.</text>
</comment>
<evidence type="ECO:0000256" key="1">
    <source>
        <dbReference type="ARBA" id="ARBA00022596"/>
    </source>
</evidence>
<evidence type="ECO:0000256" key="12">
    <source>
        <dbReference type="HAMAP-Rule" id="MF_01261"/>
    </source>
</evidence>
<dbReference type="GO" id="GO:0000287">
    <property type="term" value="F:magnesium ion binding"/>
    <property type="evidence" value="ECO:0007669"/>
    <property type="project" value="UniProtKB-UniRule"/>
</dbReference>
<dbReference type="Proteomes" id="UP000031623">
    <property type="component" value="Chromosome"/>
</dbReference>